<dbReference type="GO" id="GO:0005840">
    <property type="term" value="C:ribosome"/>
    <property type="evidence" value="ECO:0007669"/>
    <property type="project" value="UniProtKB-KW"/>
</dbReference>
<protein>
    <submittedName>
        <fullName evidence="1">60S ribosomal protein L12</fullName>
    </submittedName>
</protein>
<proteinExistence type="predicted"/>
<accession>A0AAV4LTA4</accession>
<keyword evidence="1" id="KW-0687">Ribonucleoprotein</keyword>
<keyword evidence="2" id="KW-1185">Reference proteome</keyword>
<dbReference type="RefSeq" id="XP_067715072.1">
    <property type="nucleotide sequence ID" value="XM_067858971.1"/>
</dbReference>
<evidence type="ECO:0000313" key="1">
    <source>
        <dbReference type="EMBL" id="GIX63003.1"/>
    </source>
</evidence>
<gene>
    <name evidence="1" type="ORF">BcabD6B2_24380</name>
</gene>
<dbReference type="AlphaFoldDB" id="A0AAV4LTA4"/>
<keyword evidence="1" id="KW-0689">Ribosomal protein</keyword>
<dbReference type="Proteomes" id="UP001497744">
    <property type="component" value="Unassembled WGS sequence"/>
</dbReference>
<reference evidence="1 2" key="1">
    <citation type="submission" date="2021-06" db="EMBL/GenBank/DDBJ databases">
        <title>Genome sequence of Babesia caballi.</title>
        <authorList>
            <person name="Yamagishi J."/>
            <person name="Kidaka T."/>
            <person name="Ochi A."/>
        </authorList>
    </citation>
    <scope>NUCLEOTIDE SEQUENCE [LARGE SCALE GENOMIC DNA]</scope>
    <source>
        <strain evidence="1">USDA-D6B2</strain>
    </source>
</reference>
<name>A0AAV4LTA4_BABCB</name>
<dbReference type="GeneID" id="94194484"/>
<organism evidence="1 2">
    <name type="scientific">Babesia caballi</name>
    <dbReference type="NCBI Taxonomy" id="5871"/>
    <lineage>
        <taxon>Eukaryota</taxon>
        <taxon>Sar</taxon>
        <taxon>Alveolata</taxon>
        <taxon>Apicomplexa</taxon>
        <taxon>Aconoidasida</taxon>
        <taxon>Piroplasmida</taxon>
        <taxon>Babesiidae</taxon>
        <taxon>Babesia</taxon>
    </lineage>
</organism>
<evidence type="ECO:0000313" key="2">
    <source>
        <dbReference type="Proteomes" id="UP001497744"/>
    </source>
</evidence>
<comment type="caution">
    <text evidence="1">The sequence shown here is derived from an EMBL/GenBank/DDBJ whole genome shotgun (WGS) entry which is preliminary data.</text>
</comment>
<dbReference type="EMBL" id="BPLF01000002">
    <property type="protein sequence ID" value="GIX63003.1"/>
    <property type="molecule type" value="Genomic_DNA"/>
</dbReference>
<sequence>MPTTRLHYSANFTVGKTASCEDKGTVSRQKGAHKGAKAAEVEAVGATAQGGEARVAGEKWAGRAGRLDLSALEGLTCDFVTLHIGVKLSVTEAIRSHELMKGVATVTIKAFLRPLRLALEE</sequence>